<protein>
    <submittedName>
        <fullName evidence="3">CinA family protein</fullName>
    </submittedName>
</protein>
<accession>A0ABX1APT4</accession>
<reference evidence="3 4" key="1">
    <citation type="submission" date="2020-03" db="EMBL/GenBank/DDBJ databases">
        <title>Draft genome of Streptomyces sp. ventii, isolated from the Axial Seamount in the Pacific Ocean, and resequencing of the two type strains Streptomyces lonarensis strain NCL 716 and Streptomyces bohaiensis strain 11A07.</title>
        <authorList>
            <person name="Loughran R.M."/>
            <person name="Pfannmuller K.M."/>
            <person name="Wasson B.J."/>
            <person name="Deadmond M.C."/>
            <person name="Paddock B.E."/>
            <person name="Koyack M.J."/>
            <person name="Gallegos D.A."/>
            <person name="Mitchell E.A."/>
            <person name="Ushijima B."/>
            <person name="Saw J.H."/>
            <person name="Mcphail K.L."/>
            <person name="Videau P."/>
        </authorList>
    </citation>
    <scope>NUCLEOTIDE SEQUENCE [LARGE SCALE GENOMIC DNA]</scope>
    <source>
        <strain evidence="4">5675061</strain>
    </source>
</reference>
<name>A0ABX1APT4_9ACTN</name>
<feature type="region of interest" description="Disordered" evidence="1">
    <location>
        <begin position="175"/>
        <end position="197"/>
    </location>
</feature>
<comment type="caution">
    <text evidence="3">The sequence shown here is derived from an EMBL/GenBank/DDBJ whole genome shotgun (WGS) entry which is preliminary data.</text>
</comment>
<evidence type="ECO:0000313" key="4">
    <source>
        <dbReference type="Proteomes" id="UP000746503"/>
    </source>
</evidence>
<dbReference type="SUPFAM" id="SSF142433">
    <property type="entry name" value="CinA-like"/>
    <property type="match status" value="1"/>
</dbReference>
<proteinExistence type="predicted"/>
<keyword evidence="4" id="KW-1185">Reference proteome</keyword>
<feature type="domain" description="CinA C-terminal" evidence="2">
    <location>
        <begin position="14"/>
        <end position="164"/>
    </location>
</feature>
<dbReference type="InterPro" id="IPR036653">
    <property type="entry name" value="CinA-like_C"/>
</dbReference>
<organism evidence="3 4">
    <name type="scientific">Streptomyces spiramenti</name>
    <dbReference type="NCBI Taxonomy" id="2720606"/>
    <lineage>
        <taxon>Bacteria</taxon>
        <taxon>Bacillati</taxon>
        <taxon>Actinomycetota</taxon>
        <taxon>Actinomycetes</taxon>
        <taxon>Kitasatosporales</taxon>
        <taxon>Streptomycetaceae</taxon>
        <taxon>Streptomyces</taxon>
    </lineage>
</organism>
<evidence type="ECO:0000313" key="3">
    <source>
        <dbReference type="EMBL" id="NJP68305.1"/>
    </source>
</evidence>
<dbReference type="Gene3D" id="3.90.950.20">
    <property type="entry name" value="CinA-like"/>
    <property type="match status" value="1"/>
</dbReference>
<dbReference type="EMBL" id="JAAVJB010000195">
    <property type="protein sequence ID" value="NJP68305.1"/>
    <property type="molecule type" value="Genomic_DNA"/>
</dbReference>
<dbReference type="NCBIfam" id="TIGR00199">
    <property type="entry name" value="PncC_domain"/>
    <property type="match status" value="1"/>
</dbReference>
<dbReference type="InterPro" id="IPR008136">
    <property type="entry name" value="CinA_C"/>
</dbReference>
<dbReference type="Pfam" id="PF02464">
    <property type="entry name" value="CinA"/>
    <property type="match status" value="1"/>
</dbReference>
<dbReference type="Proteomes" id="UP000746503">
    <property type="component" value="Unassembled WGS sequence"/>
</dbReference>
<evidence type="ECO:0000256" key="1">
    <source>
        <dbReference type="SAM" id="MobiDB-lite"/>
    </source>
</evidence>
<evidence type="ECO:0000259" key="2">
    <source>
        <dbReference type="Pfam" id="PF02464"/>
    </source>
</evidence>
<sequence length="197" mass="19712">MRRSRVARAEDRSAVSVLELLTARGHTLAVAESLTGGAVAAALTAVPGASAVFRGSVTAYATDVKRDVLGVDAGLLAERGAVDPEVVRRMATGVRDLLGADWGVATTGVAGPAPQDGRPVGTVFVAVAPPGARRAVAQRVEATGDRESIRARTVDALLAALHEALVEDAVAPPALPGLPGAPDSSELPGSGGDVSTG</sequence>
<gene>
    <name evidence="3" type="ORF">HCJ92_18880</name>
</gene>